<protein>
    <submittedName>
        <fullName evidence="3">PEP/pyruvate-binding domain-containing protein</fullName>
    </submittedName>
</protein>
<dbReference type="InterPro" id="IPR008279">
    <property type="entry name" value="PEP-util_enz_mobile_dom"/>
</dbReference>
<dbReference type="Gene3D" id="3.50.30.10">
    <property type="entry name" value="Phosphohistidine domain"/>
    <property type="match status" value="1"/>
</dbReference>
<dbReference type="Pfam" id="PF00391">
    <property type="entry name" value="PEP-utilizers"/>
    <property type="match status" value="1"/>
</dbReference>
<dbReference type="Proteomes" id="UP001231941">
    <property type="component" value="Unassembled WGS sequence"/>
</dbReference>
<feature type="domain" description="PEP-utilising enzyme mobile" evidence="1">
    <location>
        <begin position="779"/>
        <end position="848"/>
    </location>
</feature>
<comment type="caution">
    <text evidence="3">The sequence shown here is derived from an EMBL/GenBank/DDBJ whole genome shotgun (WGS) entry which is preliminary data.</text>
</comment>
<organism evidence="3 4">
    <name type="scientific">Chengkuizengella axinellae</name>
    <dbReference type="NCBI Taxonomy" id="3064388"/>
    <lineage>
        <taxon>Bacteria</taxon>
        <taxon>Bacillati</taxon>
        <taxon>Bacillota</taxon>
        <taxon>Bacilli</taxon>
        <taxon>Bacillales</taxon>
        <taxon>Paenibacillaceae</taxon>
        <taxon>Chengkuizengella</taxon>
    </lineage>
</organism>
<dbReference type="Gene3D" id="3.30.470.20">
    <property type="entry name" value="ATP-grasp fold, B domain"/>
    <property type="match status" value="1"/>
</dbReference>
<dbReference type="InterPro" id="IPR036637">
    <property type="entry name" value="Phosphohistidine_dom_sf"/>
</dbReference>
<dbReference type="EMBL" id="JAVAMP010000008">
    <property type="protein sequence ID" value="MDP5275439.1"/>
    <property type="molecule type" value="Genomic_DNA"/>
</dbReference>
<dbReference type="InterPro" id="IPR013815">
    <property type="entry name" value="ATP_grasp_subdomain_1"/>
</dbReference>
<dbReference type="Gene3D" id="3.30.1490.20">
    <property type="entry name" value="ATP-grasp fold, A domain"/>
    <property type="match status" value="1"/>
</dbReference>
<dbReference type="RefSeq" id="WP_305992751.1">
    <property type="nucleotide sequence ID" value="NZ_JAVAMP010000008.1"/>
</dbReference>
<feature type="domain" description="Pyruvate phosphate dikinase AMP/ATP-binding" evidence="2">
    <location>
        <begin position="15"/>
        <end position="304"/>
    </location>
</feature>
<keyword evidence="4" id="KW-1185">Reference proteome</keyword>
<evidence type="ECO:0000313" key="3">
    <source>
        <dbReference type="EMBL" id="MDP5275439.1"/>
    </source>
</evidence>
<dbReference type="InterPro" id="IPR002192">
    <property type="entry name" value="PPDK_AMP/ATP-bd"/>
</dbReference>
<dbReference type="SUPFAM" id="SSF56059">
    <property type="entry name" value="Glutathione synthetase ATP-binding domain-like"/>
    <property type="match status" value="1"/>
</dbReference>
<dbReference type="PANTHER" id="PTHR43615">
    <property type="entry name" value="PHOSPHOENOLPYRUVATE SYNTHASE-RELATED"/>
    <property type="match status" value="1"/>
</dbReference>
<dbReference type="SUPFAM" id="SSF52009">
    <property type="entry name" value="Phosphohistidine domain"/>
    <property type="match status" value="1"/>
</dbReference>
<evidence type="ECO:0000259" key="2">
    <source>
        <dbReference type="Pfam" id="PF01326"/>
    </source>
</evidence>
<evidence type="ECO:0000313" key="4">
    <source>
        <dbReference type="Proteomes" id="UP001231941"/>
    </source>
</evidence>
<dbReference type="Pfam" id="PF01326">
    <property type="entry name" value="PPDK_N"/>
    <property type="match status" value="1"/>
</dbReference>
<dbReference type="PANTHER" id="PTHR43615:SF1">
    <property type="entry name" value="PPDK_N DOMAIN-CONTAINING PROTEIN"/>
    <property type="match status" value="1"/>
</dbReference>
<sequence length="854" mass="97897">MNLWFEEIGGEDFHLVGGKGYNLSRMYNLGLNVPNGFVISTVIYDEYLMNNKLIEKINEILNLGESSLKQSEVIKEYFKEELISNERIKQIELEVSKFASGRLAIRSSSTAEDLPGMSFAGQYNTYLNVTIKDVVKKIILCWQSLWNERAIEYRKKYKISSDFSHAVVIQEMVNAKISGIIFTANPLTGVRNEFLINSSYGLGEAIVSGEVNPDQYTVNKDDRTIIKKEISSKDILCQFSEEGIQYVPVENHKRTANSLQQQHIQMIVNEAEKIQNYFGLPQDIEFAINDKDEFFVVQSRDITSLFPIENLDQDGKLRAYLCVNTVMLGMKEPFTPLGFDMFSESLPAMINIMTSRKKPINKKFVKYTDGRIFVDISYLLSNKFIGKQFGKAFAGNDLPLEETMNKLILQHGKKLSKQGIKFRIPWGVIKYGYMGIQKLREAKKIPITERYDHLKSIGETVIQEHIKKAAKLESIEDKLDFMKIVMIEAFNLAVSKQSWYCTEYMNFPKIEKKIWKMYGDTFDITPLTKSFPGCISVELGMLLNQLAKYFDEYKIEPTKNHPKIKELLNKFGHRSTVELDFGINRWSEDPEYMISLIKSYMVDQMYYRNIAEINENGEKADLLIEEIYQKIKVDKGKRKALKMKQMMIDYRIAAGMREYPKFDIVRMMTIARGVMLDVGEEFKKDGFIEEVEDIFYLRESEIINKKKLRQVVIKNKHTYQKQLTRTTIPRIILNTGETYYSAQKFDPNSKMLQGMPLSAGTYEGKVRVVINPTDSNLLEGEVLVTESTNPAWTPLFITAKGLIMEYGGPVSHGGIVAREYGIPAVVGIPSATSVLKDGQMVRVNGETGKVEILE</sequence>
<accession>A0ABT9J1E3</accession>
<reference evidence="3 4" key="1">
    <citation type="submission" date="2023-08" db="EMBL/GenBank/DDBJ databases">
        <authorList>
            <person name="Park J.-S."/>
        </authorList>
    </citation>
    <scope>NUCLEOTIDE SEQUENCE [LARGE SCALE GENOMIC DNA]</scope>
    <source>
        <strain evidence="3 4">2205SS18-9</strain>
    </source>
</reference>
<dbReference type="InterPro" id="IPR051549">
    <property type="entry name" value="PEP_Utilizing_Enz"/>
</dbReference>
<name>A0ABT9J1E3_9BACL</name>
<proteinExistence type="predicted"/>
<evidence type="ECO:0000259" key="1">
    <source>
        <dbReference type="Pfam" id="PF00391"/>
    </source>
</evidence>
<gene>
    <name evidence="3" type="ORF">Q5Y73_15125</name>
</gene>